<dbReference type="AlphaFoldDB" id="A0A9D4CQ50"/>
<dbReference type="Proteomes" id="UP000828390">
    <property type="component" value="Unassembled WGS sequence"/>
</dbReference>
<evidence type="ECO:0000313" key="3">
    <source>
        <dbReference type="Proteomes" id="UP000828390"/>
    </source>
</evidence>
<feature type="region of interest" description="Disordered" evidence="1">
    <location>
        <begin position="90"/>
        <end position="114"/>
    </location>
</feature>
<dbReference type="EMBL" id="JAIWYP010000012">
    <property type="protein sequence ID" value="KAH3728270.1"/>
    <property type="molecule type" value="Genomic_DNA"/>
</dbReference>
<keyword evidence="3" id="KW-1185">Reference proteome</keyword>
<evidence type="ECO:0000313" key="2">
    <source>
        <dbReference type="EMBL" id="KAH3728270.1"/>
    </source>
</evidence>
<sequence length="286" mass="31780">MYTSITEEAIDAQGKDYTKNVKESVFHKDPVLISQGNPPAKDHTTDLENEQQKEHGGSEALRMTQQVAFSEPANENAYIAINNLNDDDDVSESHKKNCEEPHNAYTGSSEIKDQGKADDIFSQMSETSHDGIFRSVKVAVTDAVNDDDDGIRNDFEQATSNIRVMELSSGETLTGQEQDTSKKGFTDIESIKCEESVTGKEGPRLVLQSETFGANISGESENHDSLENGQQSYMPYPTDKGNNNILIIKNETRVRVFVTIYYSIVLKLIECIVLRLQLSITSILTE</sequence>
<evidence type="ECO:0000256" key="1">
    <source>
        <dbReference type="SAM" id="MobiDB-lite"/>
    </source>
</evidence>
<accession>A0A9D4CQ50</accession>
<feature type="compositionally biased region" description="Basic and acidic residues" evidence="1">
    <location>
        <begin position="91"/>
        <end position="102"/>
    </location>
</feature>
<gene>
    <name evidence="2" type="ORF">DPMN_054224</name>
</gene>
<reference evidence="2" key="2">
    <citation type="submission" date="2020-11" db="EMBL/GenBank/DDBJ databases">
        <authorList>
            <person name="McCartney M.A."/>
            <person name="Auch B."/>
            <person name="Kono T."/>
            <person name="Mallez S."/>
            <person name="Becker A."/>
            <person name="Gohl D.M."/>
            <person name="Silverstein K.A.T."/>
            <person name="Koren S."/>
            <person name="Bechman K.B."/>
            <person name="Herman A."/>
            <person name="Abrahante J.E."/>
            <person name="Garbe J."/>
        </authorList>
    </citation>
    <scope>NUCLEOTIDE SEQUENCE</scope>
    <source>
        <strain evidence="2">Duluth1</strain>
        <tissue evidence="2">Whole animal</tissue>
    </source>
</reference>
<feature type="region of interest" description="Disordered" evidence="1">
    <location>
        <begin position="30"/>
        <end position="59"/>
    </location>
</feature>
<protein>
    <submittedName>
        <fullName evidence="2">Uncharacterized protein</fullName>
    </submittedName>
</protein>
<comment type="caution">
    <text evidence="2">The sequence shown here is derived from an EMBL/GenBank/DDBJ whole genome shotgun (WGS) entry which is preliminary data.</text>
</comment>
<proteinExistence type="predicted"/>
<feature type="compositionally biased region" description="Basic and acidic residues" evidence="1">
    <location>
        <begin position="40"/>
        <end position="57"/>
    </location>
</feature>
<organism evidence="2 3">
    <name type="scientific">Dreissena polymorpha</name>
    <name type="common">Zebra mussel</name>
    <name type="synonym">Mytilus polymorpha</name>
    <dbReference type="NCBI Taxonomy" id="45954"/>
    <lineage>
        <taxon>Eukaryota</taxon>
        <taxon>Metazoa</taxon>
        <taxon>Spiralia</taxon>
        <taxon>Lophotrochozoa</taxon>
        <taxon>Mollusca</taxon>
        <taxon>Bivalvia</taxon>
        <taxon>Autobranchia</taxon>
        <taxon>Heteroconchia</taxon>
        <taxon>Euheterodonta</taxon>
        <taxon>Imparidentia</taxon>
        <taxon>Neoheterodontei</taxon>
        <taxon>Myida</taxon>
        <taxon>Dreissenoidea</taxon>
        <taxon>Dreissenidae</taxon>
        <taxon>Dreissena</taxon>
    </lineage>
</organism>
<name>A0A9D4CQ50_DREPO</name>
<reference evidence="2" key="1">
    <citation type="journal article" date="2019" name="bioRxiv">
        <title>The Genome of the Zebra Mussel, Dreissena polymorpha: A Resource for Invasive Species Research.</title>
        <authorList>
            <person name="McCartney M.A."/>
            <person name="Auch B."/>
            <person name="Kono T."/>
            <person name="Mallez S."/>
            <person name="Zhang Y."/>
            <person name="Obille A."/>
            <person name="Becker A."/>
            <person name="Abrahante J.E."/>
            <person name="Garbe J."/>
            <person name="Badalamenti J.P."/>
            <person name="Herman A."/>
            <person name="Mangelson H."/>
            <person name="Liachko I."/>
            <person name="Sullivan S."/>
            <person name="Sone E.D."/>
            <person name="Koren S."/>
            <person name="Silverstein K.A.T."/>
            <person name="Beckman K.B."/>
            <person name="Gohl D.M."/>
        </authorList>
    </citation>
    <scope>NUCLEOTIDE SEQUENCE</scope>
    <source>
        <strain evidence="2">Duluth1</strain>
        <tissue evidence="2">Whole animal</tissue>
    </source>
</reference>